<name>A0A161IKY4_9MICO</name>
<protein>
    <recommendedName>
        <fullName evidence="3">Adhesin domain-containing protein</fullName>
    </recommendedName>
</protein>
<dbReference type="PATRIC" id="fig|1300344.3.peg.3419"/>
<organism evidence="1 2">
    <name type="scientific">Isoptericola dokdonensis DS-3</name>
    <dbReference type="NCBI Taxonomy" id="1300344"/>
    <lineage>
        <taxon>Bacteria</taxon>
        <taxon>Bacillati</taxon>
        <taxon>Actinomycetota</taxon>
        <taxon>Actinomycetes</taxon>
        <taxon>Micrococcales</taxon>
        <taxon>Promicromonosporaceae</taxon>
        <taxon>Isoptericola</taxon>
    </lineage>
</organism>
<accession>A0A161IKY4</accession>
<proteinExistence type="predicted"/>
<dbReference type="OrthoDB" id="3232569at2"/>
<gene>
    <name evidence="1" type="ORF">I598_3395</name>
</gene>
<dbReference type="Proteomes" id="UP000076794">
    <property type="component" value="Chromosome"/>
</dbReference>
<sequence length="266" mass="26520">MSTESWAVAAPQTIDVGPVTAASVRLQAGRVEVVADADGPSAVLEILEVGDKPLQVVREGGRLRVGYERSVVEAFVARVRSLGDSERAVVRLRVPAGVTVDVGTTQADIDVTGTPGTVVKTVTGAVRTVGTSGSLYLKTISGDAGVEAHAGDVSAQTVSGALSVGGALGRVNVASVSAAIAVAATGSVPLVSAKTVSGDVAVRLDGGTPVSLKVRGATGQAVLDGAVLESQGHTLSVDHAEPPTDGRPVAYVTATVTSARVVVSRG</sequence>
<evidence type="ECO:0008006" key="3">
    <source>
        <dbReference type="Google" id="ProtNLM"/>
    </source>
</evidence>
<dbReference type="STRING" id="1300344.I598_3395"/>
<keyword evidence="2" id="KW-1185">Reference proteome</keyword>
<reference evidence="1 2" key="1">
    <citation type="submission" date="2016-01" db="EMBL/GenBank/DDBJ databases">
        <title>Complete genome sequence of a soil Actinobacterium, Isoptericola dokdonensis DS-3.</title>
        <authorList>
            <person name="Kwon S.-K."/>
            <person name="Kim J.F."/>
        </authorList>
    </citation>
    <scope>NUCLEOTIDE SEQUENCE [LARGE SCALE GENOMIC DNA]</scope>
    <source>
        <strain evidence="1 2">DS-3</strain>
    </source>
</reference>
<dbReference type="KEGG" id="ido:I598_3395"/>
<dbReference type="EMBL" id="CP014209">
    <property type="protein sequence ID" value="ANC32904.1"/>
    <property type="molecule type" value="Genomic_DNA"/>
</dbReference>
<dbReference type="AlphaFoldDB" id="A0A161IKY4"/>
<evidence type="ECO:0000313" key="2">
    <source>
        <dbReference type="Proteomes" id="UP000076794"/>
    </source>
</evidence>
<dbReference type="RefSeq" id="WP_068204400.1">
    <property type="nucleotide sequence ID" value="NZ_CP014209.1"/>
</dbReference>
<evidence type="ECO:0000313" key="1">
    <source>
        <dbReference type="EMBL" id="ANC32904.1"/>
    </source>
</evidence>